<accession>A0A1Y5TMX9</accession>
<feature type="transmembrane region" description="Helical" evidence="9">
    <location>
        <begin position="86"/>
        <end position="104"/>
    </location>
</feature>
<keyword evidence="2 9" id="KW-0813">Transport</keyword>
<evidence type="ECO:0000256" key="8">
    <source>
        <dbReference type="ARBA" id="ARBA00038436"/>
    </source>
</evidence>
<dbReference type="AlphaFoldDB" id="A0A1Y5TMX9"/>
<name>A0A1Y5TMX9_9RHOB</name>
<evidence type="ECO:0000256" key="9">
    <source>
        <dbReference type="RuleBase" id="RU369079"/>
    </source>
</evidence>
<sequence length="193" mass="21509">MGFSPHASLSLPLIYFKLELLFGMTIMIEKVGGVTLIKNSMSWAMRCFGAASAVGFAAIAIVVCADVVIRNLALARISWVSEFTEYLMMVSTFLGAPWLLHAHGHVQVDILPRAFSQVNARRLTVVANISGMAITGILFWRACLVIFDTWQLGSLVFKNLIFPEWYLLVPILICLGMCFLEFTLRLALKDYAQ</sequence>
<dbReference type="Pfam" id="PF04290">
    <property type="entry name" value="DctQ"/>
    <property type="match status" value="1"/>
</dbReference>
<dbReference type="PANTHER" id="PTHR35011">
    <property type="entry name" value="2,3-DIKETO-L-GULONATE TRAP TRANSPORTER SMALL PERMEASE PROTEIN YIAM"/>
    <property type="match status" value="1"/>
</dbReference>
<dbReference type="EMBL" id="FWFW01000016">
    <property type="protein sequence ID" value="SLN67804.1"/>
    <property type="molecule type" value="Genomic_DNA"/>
</dbReference>
<feature type="transmembrane region" description="Helical" evidence="9">
    <location>
        <begin position="20"/>
        <end position="37"/>
    </location>
</feature>
<reference evidence="11 12" key="1">
    <citation type="submission" date="2017-03" db="EMBL/GenBank/DDBJ databases">
        <authorList>
            <person name="Afonso C.L."/>
            <person name="Miller P.J."/>
            <person name="Scott M.A."/>
            <person name="Spackman E."/>
            <person name="Goraichik I."/>
            <person name="Dimitrov K.M."/>
            <person name="Suarez D.L."/>
            <person name="Swayne D.E."/>
        </authorList>
    </citation>
    <scope>NUCLEOTIDE SEQUENCE [LARGE SCALE GENOMIC DNA]</scope>
    <source>
        <strain evidence="11 12">CECT 7971</strain>
    </source>
</reference>
<comment type="subunit">
    <text evidence="9">The complex comprises the extracytoplasmic solute receptor protein and the two transmembrane proteins.</text>
</comment>
<dbReference type="InterPro" id="IPR007387">
    <property type="entry name" value="TRAP_DctQ"/>
</dbReference>
<feature type="transmembrane region" description="Helical" evidence="9">
    <location>
        <begin position="49"/>
        <end position="74"/>
    </location>
</feature>
<comment type="function">
    <text evidence="9">Part of the tripartite ATP-independent periplasmic (TRAP) transport system.</text>
</comment>
<keyword evidence="7 9" id="KW-0472">Membrane</keyword>
<proteinExistence type="inferred from homology"/>
<evidence type="ECO:0000313" key="11">
    <source>
        <dbReference type="EMBL" id="SLN67804.1"/>
    </source>
</evidence>
<feature type="transmembrane region" description="Helical" evidence="9">
    <location>
        <begin position="167"/>
        <end position="188"/>
    </location>
</feature>
<evidence type="ECO:0000313" key="12">
    <source>
        <dbReference type="Proteomes" id="UP000193307"/>
    </source>
</evidence>
<dbReference type="PANTHER" id="PTHR35011:SF10">
    <property type="entry name" value="TRAP TRANSPORTER SMALL PERMEASE PROTEIN"/>
    <property type="match status" value="1"/>
</dbReference>
<dbReference type="GO" id="GO:0015740">
    <property type="term" value="P:C4-dicarboxylate transport"/>
    <property type="evidence" value="ECO:0007669"/>
    <property type="project" value="TreeGrafter"/>
</dbReference>
<dbReference type="OrthoDB" id="8030921at2"/>
<protein>
    <recommendedName>
        <fullName evidence="9">TRAP transporter small permease protein</fullName>
    </recommendedName>
</protein>
<evidence type="ECO:0000256" key="1">
    <source>
        <dbReference type="ARBA" id="ARBA00004429"/>
    </source>
</evidence>
<gene>
    <name evidence="11" type="ORF">PAM7971_03594</name>
</gene>
<keyword evidence="4 9" id="KW-0997">Cell inner membrane</keyword>
<dbReference type="InterPro" id="IPR055348">
    <property type="entry name" value="DctQ"/>
</dbReference>
<evidence type="ECO:0000256" key="3">
    <source>
        <dbReference type="ARBA" id="ARBA00022475"/>
    </source>
</evidence>
<feature type="domain" description="Tripartite ATP-independent periplasmic transporters DctQ component" evidence="10">
    <location>
        <begin position="59"/>
        <end position="183"/>
    </location>
</feature>
<comment type="caution">
    <text evidence="9">Lacks conserved residue(s) required for the propagation of feature annotation.</text>
</comment>
<dbReference type="STRING" id="658057.SAMN04488032_103279"/>
<keyword evidence="5 9" id="KW-0812">Transmembrane</keyword>
<evidence type="ECO:0000256" key="5">
    <source>
        <dbReference type="ARBA" id="ARBA00022692"/>
    </source>
</evidence>
<keyword evidence="3" id="KW-1003">Cell membrane</keyword>
<evidence type="ECO:0000256" key="6">
    <source>
        <dbReference type="ARBA" id="ARBA00022989"/>
    </source>
</evidence>
<comment type="subcellular location">
    <subcellularLocation>
        <location evidence="1 9">Cell inner membrane</location>
        <topology evidence="1 9">Multi-pass membrane protein</topology>
    </subcellularLocation>
</comment>
<evidence type="ECO:0000259" key="10">
    <source>
        <dbReference type="Pfam" id="PF04290"/>
    </source>
</evidence>
<keyword evidence="12" id="KW-1185">Reference proteome</keyword>
<evidence type="ECO:0000256" key="7">
    <source>
        <dbReference type="ARBA" id="ARBA00023136"/>
    </source>
</evidence>
<dbReference type="Proteomes" id="UP000193307">
    <property type="component" value="Unassembled WGS sequence"/>
</dbReference>
<feature type="transmembrane region" description="Helical" evidence="9">
    <location>
        <begin position="125"/>
        <end position="147"/>
    </location>
</feature>
<dbReference type="GO" id="GO:0022857">
    <property type="term" value="F:transmembrane transporter activity"/>
    <property type="evidence" value="ECO:0007669"/>
    <property type="project" value="UniProtKB-UniRule"/>
</dbReference>
<comment type="similarity">
    <text evidence="8 9">Belongs to the TRAP transporter small permease family.</text>
</comment>
<dbReference type="GO" id="GO:0005886">
    <property type="term" value="C:plasma membrane"/>
    <property type="evidence" value="ECO:0007669"/>
    <property type="project" value="UniProtKB-SubCell"/>
</dbReference>
<keyword evidence="6 9" id="KW-1133">Transmembrane helix</keyword>
<evidence type="ECO:0000256" key="2">
    <source>
        <dbReference type="ARBA" id="ARBA00022448"/>
    </source>
</evidence>
<organism evidence="11 12">
    <name type="scientific">Pacificibacter marinus</name>
    <dbReference type="NCBI Taxonomy" id="658057"/>
    <lineage>
        <taxon>Bacteria</taxon>
        <taxon>Pseudomonadati</taxon>
        <taxon>Pseudomonadota</taxon>
        <taxon>Alphaproteobacteria</taxon>
        <taxon>Rhodobacterales</taxon>
        <taxon>Roseobacteraceae</taxon>
        <taxon>Pacificibacter</taxon>
    </lineage>
</organism>
<evidence type="ECO:0000256" key="4">
    <source>
        <dbReference type="ARBA" id="ARBA00022519"/>
    </source>
</evidence>